<dbReference type="Proteomes" id="UP001153636">
    <property type="component" value="Chromosome 4"/>
</dbReference>
<protein>
    <recommendedName>
        <fullName evidence="1">HAT C-terminal dimerisation domain-containing protein</fullName>
    </recommendedName>
</protein>
<sequence length="70" mass="8136">MGRLEISQGIYNLSVENIYPNIQKALRIFLSIPVTIATCECSFRKLKLVKSYLRSCVGQQRTNKYVYNFN</sequence>
<dbReference type="EMBL" id="OV651816">
    <property type="protein sequence ID" value="CAH1109738.1"/>
    <property type="molecule type" value="Genomic_DNA"/>
</dbReference>
<evidence type="ECO:0000313" key="3">
    <source>
        <dbReference type="Proteomes" id="UP001153636"/>
    </source>
</evidence>
<dbReference type="Pfam" id="PF05699">
    <property type="entry name" value="Dimer_Tnp_hAT"/>
    <property type="match status" value="1"/>
</dbReference>
<gene>
    <name evidence="2" type="ORF">PSYICH_LOCUS9851</name>
</gene>
<dbReference type="OrthoDB" id="6611240at2759"/>
<proteinExistence type="predicted"/>
<dbReference type="GO" id="GO:0046983">
    <property type="term" value="F:protein dimerization activity"/>
    <property type="evidence" value="ECO:0007669"/>
    <property type="project" value="InterPro"/>
</dbReference>
<name>A0A9P0D0Q8_9CUCU</name>
<dbReference type="SUPFAM" id="SSF53098">
    <property type="entry name" value="Ribonuclease H-like"/>
    <property type="match status" value="1"/>
</dbReference>
<feature type="domain" description="HAT C-terminal dimerisation" evidence="1">
    <location>
        <begin position="16"/>
        <end position="63"/>
    </location>
</feature>
<evidence type="ECO:0000259" key="1">
    <source>
        <dbReference type="Pfam" id="PF05699"/>
    </source>
</evidence>
<keyword evidence="3" id="KW-1185">Reference proteome</keyword>
<dbReference type="InterPro" id="IPR012337">
    <property type="entry name" value="RNaseH-like_sf"/>
</dbReference>
<dbReference type="InterPro" id="IPR008906">
    <property type="entry name" value="HATC_C_dom"/>
</dbReference>
<dbReference type="AlphaFoldDB" id="A0A9P0D0Q8"/>
<organism evidence="2 3">
    <name type="scientific">Psylliodes chrysocephalus</name>
    <dbReference type="NCBI Taxonomy" id="3402493"/>
    <lineage>
        <taxon>Eukaryota</taxon>
        <taxon>Metazoa</taxon>
        <taxon>Ecdysozoa</taxon>
        <taxon>Arthropoda</taxon>
        <taxon>Hexapoda</taxon>
        <taxon>Insecta</taxon>
        <taxon>Pterygota</taxon>
        <taxon>Neoptera</taxon>
        <taxon>Endopterygota</taxon>
        <taxon>Coleoptera</taxon>
        <taxon>Polyphaga</taxon>
        <taxon>Cucujiformia</taxon>
        <taxon>Chrysomeloidea</taxon>
        <taxon>Chrysomelidae</taxon>
        <taxon>Galerucinae</taxon>
        <taxon>Alticini</taxon>
        <taxon>Psylliodes</taxon>
    </lineage>
</organism>
<accession>A0A9P0D0Q8</accession>
<reference evidence="2" key="1">
    <citation type="submission" date="2022-01" db="EMBL/GenBank/DDBJ databases">
        <authorList>
            <person name="King R."/>
        </authorList>
    </citation>
    <scope>NUCLEOTIDE SEQUENCE</scope>
</reference>
<evidence type="ECO:0000313" key="2">
    <source>
        <dbReference type="EMBL" id="CAH1109738.1"/>
    </source>
</evidence>